<reference evidence="2 3" key="1">
    <citation type="submission" date="2020-02" db="EMBL/GenBank/DDBJ databases">
        <authorList>
            <person name="Zheng R.K."/>
            <person name="Sun C.M."/>
        </authorList>
    </citation>
    <scope>NUCLEOTIDE SEQUENCE [LARGE SCALE GENOMIC DNA]</scope>
    <source>
        <strain evidence="3">zrk23</strain>
    </source>
</reference>
<feature type="signal peptide" evidence="1">
    <location>
        <begin position="1"/>
        <end position="27"/>
    </location>
</feature>
<protein>
    <submittedName>
        <fullName evidence="2">DUF4198 domain-containing protein</fullName>
    </submittedName>
</protein>
<evidence type="ECO:0000313" key="3">
    <source>
        <dbReference type="Proteomes" id="UP000501568"/>
    </source>
</evidence>
<dbReference type="EMBL" id="CP049109">
    <property type="protein sequence ID" value="QIG78757.1"/>
    <property type="molecule type" value="Genomic_DNA"/>
</dbReference>
<dbReference type="KEGG" id="spzr:G5C33_02420"/>
<gene>
    <name evidence="2" type="ORF">G5C33_02420</name>
</gene>
<organism evidence="2 3">
    <name type="scientific">Stakelama tenebrarum</name>
    <dbReference type="NCBI Taxonomy" id="2711215"/>
    <lineage>
        <taxon>Bacteria</taxon>
        <taxon>Pseudomonadati</taxon>
        <taxon>Pseudomonadota</taxon>
        <taxon>Alphaproteobacteria</taxon>
        <taxon>Sphingomonadales</taxon>
        <taxon>Sphingomonadaceae</taxon>
        <taxon>Stakelama</taxon>
    </lineage>
</organism>
<dbReference type="Pfam" id="PF10670">
    <property type="entry name" value="DUF4198"/>
    <property type="match status" value="1"/>
</dbReference>
<sequence length="267" mass="29037">MTKFSHIVKACAAGIAATALVVGSATAHTSYLLPNIFTANVERYVTLQASFAEDFFRPEIAVDNADFHVIRPDGSRAELENITKLRQMVVLESPIEEEGTYRFTTGVRHGRTGQVALVDGEWVPVRGEAPASAVQVQTSQTETVADVYVTKKAPTRAPVDLAIGRLVIQPVTHPSDIYKGGGFDFKILFDGEPLADQVVNLDRGDAQYDAAPAHRELRTDAQGGVSLSFEKPGVYLLMVRHRAAAPAGSETDQRSYTTSLTFEVQPY</sequence>
<keyword evidence="3" id="KW-1185">Reference proteome</keyword>
<dbReference type="Proteomes" id="UP000501568">
    <property type="component" value="Chromosome"/>
</dbReference>
<dbReference type="InterPro" id="IPR019613">
    <property type="entry name" value="DUF4198"/>
</dbReference>
<proteinExistence type="predicted"/>
<accession>A0A6G6Y1S0</accession>
<name>A0A6G6Y1S0_9SPHN</name>
<feature type="chain" id="PRO_5026089212" evidence="1">
    <location>
        <begin position="28"/>
        <end position="267"/>
    </location>
</feature>
<dbReference type="AlphaFoldDB" id="A0A6G6Y1S0"/>
<evidence type="ECO:0000256" key="1">
    <source>
        <dbReference type="SAM" id="SignalP"/>
    </source>
</evidence>
<evidence type="ECO:0000313" key="2">
    <source>
        <dbReference type="EMBL" id="QIG78757.1"/>
    </source>
</evidence>
<dbReference type="RefSeq" id="WP_165325755.1">
    <property type="nucleotide sequence ID" value="NZ_CP049109.1"/>
</dbReference>
<keyword evidence="1" id="KW-0732">Signal</keyword>